<proteinExistence type="predicted"/>
<evidence type="ECO:0000313" key="5">
    <source>
        <dbReference type="EMBL" id="KAG5473105.1"/>
    </source>
</evidence>
<keyword evidence="6" id="KW-1185">Reference proteome</keyword>
<feature type="region of interest" description="Disordered" evidence="3">
    <location>
        <begin position="346"/>
        <end position="407"/>
    </location>
</feature>
<feature type="domain" description="RRM" evidence="4">
    <location>
        <begin position="411"/>
        <end position="483"/>
    </location>
</feature>
<feature type="region of interest" description="Disordered" evidence="3">
    <location>
        <begin position="1"/>
        <end position="128"/>
    </location>
</feature>
<evidence type="ECO:0000256" key="2">
    <source>
        <dbReference type="PROSITE-ProRule" id="PRU00176"/>
    </source>
</evidence>
<dbReference type="CDD" id="cd00590">
    <property type="entry name" value="RRM_SF"/>
    <property type="match status" value="1"/>
</dbReference>
<keyword evidence="1 2" id="KW-0694">RNA-binding</keyword>
<feature type="region of interest" description="Disordered" evidence="3">
    <location>
        <begin position="141"/>
        <end position="261"/>
    </location>
</feature>
<feature type="compositionally biased region" description="Low complexity" evidence="3">
    <location>
        <begin position="111"/>
        <end position="122"/>
    </location>
</feature>
<reference evidence="5 6" key="1">
    <citation type="submission" date="2021-02" db="EMBL/GenBank/DDBJ databases">
        <title>Leishmania (Mundinia) enrietti genome sequencing and assembly.</title>
        <authorList>
            <person name="Almutairi H."/>
            <person name="Gatherer D."/>
        </authorList>
    </citation>
    <scope>NUCLEOTIDE SEQUENCE [LARGE SCALE GENOMIC DNA]</scope>
    <source>
        <strain evidence="5">CUR178</strain>
    </source>
</reference>
<evidence type="ECO:0000256" key="1">
    <source>
        <dbReference type="ARBA" id="ARBA00022884"/>
    </source>
</evidence>
<feature type="compositionally biased region" description="Low complexity" evidence="3">
    <location>
        <begin position="79"/>
        <end position="88"/>
    </location>
</feature>
<dbReference type="Proteomes" id="UP000674179">
    <property type="component" value="Chromosome 30"/>
</dbReference>
<dbReference type="FunFam" id="3.30.70.330:FF:001499">
    <property type="entry name" value="Putative RNA-binding protein"/>
    <property type="match status" value="1"/>
</dbReference>
<dbReference type="PROSITE" id="PS50102">
    <property type="entry name" value="RRM"/>
    <property type="match status" value="3"/>
</dbReference>
<protein>
    <recommendedName>
        <fullName evidence="4">RRM domain-containing protein</fullName>
    </recommendedName>
</protein>
<dbReference type="Gene3D" id="3.30.70.330">
    <property type="match status" value="3"/>
</dbReference>
<dbReference type="Pfam" id="PF00076">
    <property type="entry name" value="RRM_1"/>
    <property type="match status" value="1"/>
</dbReference>
<dbReference type="InterPro" id="IPR000504">
    <property type="entry name" value="RRM_dom"/>
</dbReference>
<name>A0A836KJN3_LEIEN</name>
<organism evidence="5 6">
    <name type="scientific">Leishmania enriettii</name>
    <dbReference type="NCBI Taxonomy" id="5663"/>
    <lineage>
        <taxon>Eukaryota</taxon>
        <taxon>Discoba</taxon>
        <taxon>Euglenozoa</taxon>
        <taxon>Kinetoplastea</taxon>
        <taxon>Metakinetoplastina</taxon>
        <taxon>Trypanosomatida</taxon>
        <taxon>Trypanosomatidae</taxon>
        <taxon>Leishmaniinae</taxon>
        <taxon>Leishmania</taxon>
    </lineage>
</organism>
<feature type="domain" description="RRM" evidence="4">
    <location>
        <begin position="527"/>
        <end position="599"/>
    </location>
</feature>
<dbReference type="GO" id="GO:0003723">
    <property type="term" value="F:RNA binding"/>
    <property type="evidence" value="ECO:0007669"/>
    <property type="project" value="UniProtKB-UniRule"/>
</dbReference>
<dbReference type="RefSeq" id="XP_067690864.1">
    <property type="nucleotide sequence ID" value="XM_067834761.1"/>
</dbReference>
<feature type="compositionally biased region" description="Low complexity" evidence="3">
    <location>
        <begin position="147"/>
        <end position="160"/>
    </location>
</feature>
<dbReference type="SUPFAM" id="SSF54928">
    <property type="entry name" value="RNA-binding domain, RBD"/>
    <property type="match status" value="2"/>
</dbReference>
<comment type="caution">
    <text evidence="5">The sequence shown here is derived from an EMBL/GenBank/DDBJ whole genome shotgun (WGS) entry which is preliminary data.</text>
</comment>
<evidence type="ECO:0000259" key="4">
    <source>
        <dbReference type="PROSITE" id="PS50102"/>
    </source>
</evidence>
<gene>
    <name evidence="5" type="ORF">CUR178_03023</name>
</gene>
<dbReference type="InterPro" id="IPR012677">
    <property type="entry name" value="Nucleotide-bd_a/b_plait_sf"/>
</dbReference>
<dbReference type="SMART" id="SM00360">
    <property type="entry name" value="RRM"/>
    <property type="match status" value="3"/>
</dbReference>
<dbReference type="EMBL" id="JAFHKP010000030">
    <property type="protein sequence ID" value="KAG5473105.1"/>
    <property type="molecule type" value="Genomic_DNA"/>
</dbReference>
<dbReference type="KEGG" id="lenr:94170271"/>
<dbReference type="GeneID" id="94170271"/>
<feature type="domain" description="RRM" evidence="4">
    <location>
        <begin position="260"/>
        <end position="326"/>
    </location>
</feature>
<dbReference type="OrthoDB" id="6730379at2759"/>
<feature type="compositionally biased region" description="Basic and acidic residues" evidence="3">
    <location>
        <begin position="367"/>
        <end position="390"/>
    </location>
</feature>
<dbReference type="FunFam" id="3.30.70.330:FF:001054">
    <property type="entry name" value="RNA-binding protein, putative"/>
    <property type="match status" value="1"/>
</dbReference>
<evidence type="ECO:0000256" key="3">
    <source>
        <dbReference type="SAM" id="MobiDB-lite"/>
    </source>
</evidence>
<dbReference type="AlphaFoldDB" id="A0A836KJN3"/>
<feature type="compositionally biased region" description="Basic and acidic residues" evidence="3">
    <location>
        <begin position="176"/>
        <end position="186"/>
    </location>
</feature>
<dbReference type="PANTHER" id="PTHR23189">
    <property type="entry name" value="RNA RECOGNITION MOTIF-CONTAINING"/>
    <property type="match status" value="1"/>
</dbReference>
<feature type="compositionally biased region" description="Pro residues" evidence="3">
    <location>
        <begin position="1"/>
        <end position="28"/>
    </location>
</feature>
<accession>A0A836KJN3</accession>
<feature type="compositionally biased region" description="Pro residues" evidence="3">
    <location>
        <begin position="36"/>
        <end position="65"/>
    </location>
</feature>
<sequence>MSVPPMPPGKMPPRPPGMKAMPPMPPGFKAPGYGGPAPPMPPGRAPPQPPGVRGGGPPPMPPMPPGMVRHGPPQPPGGAPASLGSGPYPRYPMPPGHGSGGGAPPAPPPQSSQGGAPPSSAPRYLMPPSAVGAEVPTISSYAASGAPVPSSQSPRPQQYPLQDPYGGDRGGMHPPGRYDDDHEGGGRNRRHGRGERSHRGSGGRERGGDRHDRSERSERGGRRGGDRHDRSERSERGGRRGGGRHRDEAPRNPPMRDPTNTVWVGSYDPAFHSRSMLCRAFWPFGRVMEISIHDGKSYAFVHLRRTEEAKAAVDALIESRELGAAIFNYSKMHEYTEEEMNLPHDPQVVEEPPVTDPAPAPAPGARRQRDYDGGRDPRDERGARESEYGRDAPAPPPRRARHEREAKEPSNVLWVGNLVPYITNEKLTEVFEVFGPISSVSRLGRSNMAFLHYETVEQCTMAIETMKGRPIEGVMLSLNYGHDAQHSSDAAGGSGSGTEGAAGMGGHNYGSVPLTADGIPVNETPTNIIYLGHLPADAEAKDVEDLFLPYDGFIFSKLVSSNGIGFGHFDTIESSRVARAGLSNAMIKGTPIRVSFGKHNHTYTMADRRRIGEPALDNGGGEFNLDAMMRGPGAQLDGATGALVAGGYGGGAGAGGALILPAMGGGAAGGGIGGVDGNVYARKREAPEMTLDNQLQSLLGSTYNNCGARGLEISPSQIQAVCQLVDNCVNESACETLRQALMLYSPLRSVHVFNVVAKRMKEFSDDPHKRLFVLYAVTHVLLGVSTEYVPFTEAVLNAYLMVLLVASEGQTSSGMDRLTFIIESFQQHPFIEKKSNAGKEYEEQFRAQLDEITNRTKAEQDLRLLAARRRRRN</sequence>
<evidence type="ECO:0000313" key="6">
    <source>
        <dbReference type="Proteomes" id="UP000674179"/>
    </source>
</evidence>
<feature type="compositionally biased region" description="Basic and acidic residues" evidence="3">
    <location>
        <begin position="194"/>
        <end position="250"/>
    </location>
</feature>
<dbReference type="InterPro" id="IPR035979">
    <property type="entry name" value="RBD_domain_sf"/>
</dbReference>